<organism evidence="1">
    <name type="scientific">Sediminibacterium sp. KACHI17</name>
    <dbReference type="NCBI Taxonomy" id="1751071"/>
    <lineage>
        <taxon>Bacteria</taxon>
        <taxon>Pseudomonadati</taxon>
        <taxon>Bacteroidota</taxon>
        <taxon>Chitinophagia</taxon>
        <taxon>Chitinophagales</taxon>
        <taxon>Chitinophagaceae</taxon>
        <taxon>Sediminibacterium</taxon>
    </lineage>
</organism>
<evidence type="ECO:0008006" key="2">
    <source>
        <dbReference type="Google" id="ProtNLM"/>
    </source>
</evidence>
<sequence length="275" mass="31411">MKKILLRSIFVIVLLLAIIYLMSWKSPKYYIPTTSYHAADSIVPFEKYTGEHARPFIIKQKRALIFGATHTKDPNDPQIPQMEELWGEFHPTIALVEGRLGFLLPLFMNPVKQLGEGGWVKSLAHKDGVKIMNWDLSKEALADSLQHYFSKEQIALQQILNPYFGNLRFGKPDSPESFIKEYLKRASHVGLQDSIRSVDDVDRLWKKYFPAGPDWRNTSDEYALPGYLAQMMATSNDIRNRQLVTIVKELTGKGERVFLICGSSHAYCVATAFQN</sequence>
<dbReference type="RefSeq" id="WP_353548419.1">
    <property type="nucleotide sequence ID" value="NZ_AP029612.1"/>
</dbReference>
<accession>A0AAT9GJE7</accession>
<reference evidence="1" key="1">
    <citation type="submission" date="2024-02" db="EMBL/GenBank/DDBJ databases">
        <title>Sediminibacterium planktonica sp. nov. and Sediminibacterium longus sp. nov., isolated from surface lake and river water.</title>
        <authorList>
            <person name="Watanabe K."/>
            <person name="Takemine S."/>
            <person name="Ishii Y."/>
            <person name="Ogata Y."/>
            <person name="Shindo C."/>
            <person name="Suda W."/>
        </authorList>
    </citation>
    <scope>NUCLEOTIDE SEQUENCE</scope>
    <source>
        <strain evidence="1">KACHI17</strain>
    </source>
</reference>
<evidence type="ECO:0000313" key="1">
    <source>
        <dbReference type="EMBL" id="BFG70781.1"/>
    </source>
</evidence>
<proteinExistence type="predicted"/>
<dbReference type="AlphaFoldDB" id="A0AAT9GJE7"/>
<gene>
    <name evidence="1" type="ORF">KACHI17_16620</name>
</gene>
<name>A0AAT9GJE7_9BACT</name>
<protein>
    <recommendedName>
        <fullName evidence="2">Haem-binding uptake Tiki superfamily ChaN domain-containing protein</fullName>
    </recommendedName>
</protein>
<dbReference type="EMBL" id="AP029612">
    <property type="protein sequence ID" value="BFG70781.1"/>
    <property type="molecule type" value="Genomic_DNA"/>
</dbReference>